<evidence type="ECO:0000313" key="11">
    <source>
        <dbReference type="EMBL" id="GAB78679.1"/>
    </source>
</evidence>
<evidence type="ECO:0000256" key="5">
    <source>
        <dbReference type="ARBA" id="ARBA00023136"/>
    </source>
</evidence>
<dbReference type="InterPro" id="IPR025857">
    <property type="entry name" value="MacB_PCD"/>
</dbReference>
<dbReference type="InterPro" id="IPR003838">
    <property type="entry name" value="ABC3_permease_C"/>
</dbReference>
<name>K6VPL5_9MICO</name>
<evidence type="ECO:0000256" key="1">
    <source>
        <dbReference type="ARBA" id="ARBA00004651"/>
    </source>
</evidence>
<keyword evidence="5 8" id="KW-0472">Membrane</keyword>
<keyword evidence="12" id="KW-1185">Reference proteome</keyword>
<evidence type="ECO:0000256" key="4">
    <source>
        <dbReference type="ARBA" id="ARBA00022989"/>
    </source>
</evidence>
<feature type="transmembrane region" description="Helical" evidence="8">
    <location>
        <begin position="340"/>
        <end position="359"/>
    </location>
</feature>
<dbReference type="STRING" id="100225.SAMN05421595_2333"/>
<dbReference type="Pfam" id="PF12704">
    <property type="entry name" value="MacB_PCD"/>
    <property type="match status" value="1"/>
</dbReference>
<feature type="domain" description="MacB-like periplasmic core" evidence="10">
    <location>
        <begin position="13"/>
        <end position="212"/>
    </location>
</feature>
<evidence type="ECO:0000256" key="3">
    <source>
        <dbReference type="ARBA" id="ARBA00022692"/>
    </source>
</evidence>
<organism evidence="11 12">
    <name type="scientific">Austwickia chelonae NBRC 105200</name>
    <dbReference type="NCBI Taxonomy" id="1184607"/>
    <lineage>
        <taxon>Bacteria</taxon>
        <taxon>Bacillati</taxon>
        <taxon>Actinomycetota</taxon>
        <taxon>Actinomycetes</taxon>
        <taxon>Micrococcales</taxon>
        <taxon>Dermatophilaceae</taxon>
        <taxon>Austwickia</taxon>
    </lineage>
</organism>
<feature type="transmembrane region" description="Helical" evidence="8">
    <location>
        <begin position="466"/>
        <end position="487"/>
    </location>
</feature>
<dbReference type="GO" id="GO:0022857">
    <property type="term" value="F:transmembrane transporter activity"/>
    <property type="evidence" value="ECO:0007669"/>
    <property type="project" value="TreeGrafter"/>
</dbReference>
<feature type="transmembrane region" description="Helical" evidence="8">
    <location>
        <begin position="388"/>
        <end position="406"/>
    </location>
</feature>
<dbReference type="Pfam" id="PF02687">
    <property type="entry name" value="FtsX"/>
    <property type="match status" value="2"/>
</dbReference>
<dbReference type="eggNOG" id="COG3127">
    <property type="taxonomic scope" value="Bacteria"/>
</dbReference>
<dbReference type="InterPro" id="IPR050250">
    <property type="entry name" value="Macrolide_Exporter_MacB"/>
</dbReference>
<evidence type="ECO:0000259" key="10">
    <source>
        <dbReference type="Pfam" id="PF12704"/>
    </source>
</evidence>
<comment type="similarity">
    <text evidence="6">Belongs to the ABC-4 integral membrane protein family.</text>
</comment>
<dbReference type="PANTHER" id="PTHR30572:SF4">
    <property type="entry name" value="ABC TRANSPORTER PERMEASE YTRF"/>
    <property type="match status" value="1"/>
</dbReference>
<evidence type="ECO:0000256" key="6">
    <source>
        <dbReference type="ARBA" id="ARBA00038076"/>
    </source>
</evidence>
<dbReference type="AlphaFoldDB" id="K6VPL5"/>
<evidence type="ECO:0000256" key="2">
    <source>
        <dbReference type="ARBA" id="ARBA00022475"/>
    </source>
</evidence>
<evidence type="ECO:0000313" key="12">
    <source>
        <dbReference type="Proteomes" id="UP000008495"/>
    </source>
</evidence>
<feature type="domain" description="ABC3 transporter permease C-terminal" evidence="9">
    <location>
        <begin position="692"/>
        <end position="809"/>
    </location>
</feature>
<feature type="transmembrane region" description="Helical" evidence="8">
    <location>
        <begin position="684"/>
        <end position="713"/>
    </location>
</feature>
<proteinExistence type="inferred from homology"/>
<accession>K6VPL5</accession>
<evidence type="ECO:0000259" key="9">
    <source>
        <dbReference type="Pfam" id="PF02687"/>
    </source>
</evidence>
<dbReference type="Proteomes" id="UP000008495">
    <property type="component" value="Unassembled WGS sequence"/>
</dbReference>
<feature type="transmembrane region" description="Helical" evidence="8">
    <location>
        <begin position="779"/>
        <end position="799"/>
    </location>
</feature>
<keyword evidence="3 8" id="KW-0812">Transmembrane</keyword>
<keyword evidence="2" id="KW-1003">Cell membrane</keyword>
<dbReference type="GO" id="GO:0005886">
    <property type="term" value="C:plasma membrane"/>
    <property type="evidence" value="ECO:0007669"/>
    <property type="project" value="UniProtKB-SubCell"/>
</dbReference>
<feature type="domain" description="ABC3 transporter permease C-terminal" evidence="9">
    <location>
        <begin position="249"/>
        <end position="366"/>
    </location>
</feature>
<dbReference type="OrthoDB" id="9780560at2"/>
<evidence type="ECO:0000256" key="7">
    <source>
        <dbReference type="SAM" id="MobiDB-lite"/>
    </source>
</evidence>
<feature type="transmembrane region" description="Helical" evidence="8">
    <location>
        <begin position="241"/>
        <end position="270"/>
    </location>
</feature>
<feature type="transmembrane region" description="Helical" evidence="8">
    <location>
        <begin position="734"/>
        <end position="759"/>
    </location>
</feature>
<comment type="caution">
    <text evidence="11">The sequence shown here is derived from an EMBL/GenBank/DDBJ whole genome shotgun (WGS) entry which is preliminary data.</text>
</comment>
<feature type="transmembrane region" description="Helical" evidence="8">
    <location>
        <begin position="418"/>
        <end position="445"/>
    </location>
</feature>
<sequence>MFAQPRRLISAGIAIVLGVAFVAAALILGSTFQASFHKVAAKDVGDSTVVVSAKPGEDPATSGISKDFVEQLKKVPGVDSVRAKMEVDLQQELDGREGTTTGRSLPRDGEDATLSSGRLPSATGEVVVSHSLAKSRQVKLGQEITLFGETQQPAKVRVVGIFAERQGAEKLYASVYASDADLATWSGKDRFQNAYVMAPSVDQATLRDQVKKLSGASSLQIRTGQEEIKERMKVLSSAGKIVTGLLLGFAAISVLVSSIVIANTFSILIAQRIRELALLRCIGATRRQVFGSVLKEAVALSTVASLVGILLGFGAVGLVSLLSQEMGVEFHGIHFSATDLLVPLFVGVTVTTLSAVLPARQATKVAPMAALRPQIEPLKKSRSGKIRISVGVLFALGGFAMVAGGASAGEAAWAGGGAALSLIGVIMLGALVVPAMAGLIGVLPSRFGGIPGQLAVDNARRNPSRSAATSSALLVGVTLITLLTVSITSAQQIIEQELDKVTPVDVIVTSAGGNIPASAADKVRNVSGVTTVSSPLMAQVKLQGKNAKGVETSTDRELFGVSAENGKASRAAEVFSDLKDGVVILPSEDGFKDGSTISVKGPDGRSVSLTTLVRPRSGDLAIVTESTLRQLTPKAQNVLWARYADGTDTAVAQERISEALKGVPAVQIGGAAALRAQFDTVVQMLLALATGMLGVSVLIALVGISNTLSLSVLERTQESGLLRALGITRRQLRRMLGVEAVLLASVGVVLGLVLGTFYGFSLLQAAVGDKVDVPLNLPWGTLLGVTVVALLAGWAASVLPGRRAAKVPPSAALAAE</sequence>
<protein>
    <submittedName>
        <fullName evidence="11">Putative ABC transporter permease protein</fullName>
    </submittedName>
</protein>
<dbReference type="PANTHER" id="PTHR30572">
    <property type="entry name" value="MEMBRANE COMPONENT OF TRANSPORTER-RELATED"/>
    <property type="match status" value="1"/>
</dbReference>
<comment type="subcellular location">
    <subcellularLocation>
        <location evidence="1">Cell membrane</location>
        <topology evidence="1">Multi-pass membrane protein</topology>
    </subcellularLocation>
</comment>
<feature type="transmembrane region" description="Helical" evidence="8">
    <location>
        <begin position="297"/>
        <end position="320"/>
    </location>
</feature>
<dbReference type="RefSeq" id="WP_006503436.1">
    <property type="nucleotide sequence ID" value="NZ_BAGZ01000016.1"/>
</dbReference>
<keyword evidence="4 8" id="KW-1133">Transmembrane helix</keyword>
<evidence type="ECO:0000256" key="8">
    <source>
        <dbReference type="SAM" id="Phobius"/>
    </source>
</evidence>
<dbReference type="EMBL" id="BAGZ01000016">
    <property type="protein sequence ID" value="GAB78679.1"/>
    <property type="molecule type" value="Genomic_DNA"/>
</dbReference>
<reference evidence="11 12" key="1">
    <citation type="submission" date="2012-08" db="EMBL/GenBank/DDBJ databases">
        <title>Whole genome shotgun sequence of Austwickia chelonae NBRC 105200.</title>
        <authorList>
            <person name="Yoshida I."/>
            <person name="Hosoyama A."/>
            <person name="Tsuchikane K."/>
            <person name="Katsumata H."/>
            <person name="Ando Y."/>
            <person name="Ohji S."/>
            <person name="Hamada M."/>
            <person name="Tamura T."/>
            <person name="Yamazoe A."/>
            <person name="Yamazaki S."/>
            <person name="Fujita N."/>
        </authorList>
    </citation>
    <scope>NUCLEOTIDE SEQUENCE [LARGE SCALE GENOMIC DNA]</scope>
    <source>
        <strain evidence="11 12">NBRC 105200</strain>
    </source>
</reference>
<gene>
    <name evidence="11" type="ORF">AUCHE_16_00980</name>
</gene>
<feature type="region of interest" description="Disordered" evidence="7">
    <location>
        <begin position="91"/>
        <end position="120"/>
    </location>
</feature>